<feature type="compositionally biased region" description="Basic residues" evidence="1">
    <location>
        <begin position="820"/>
        <end position="829"/>
    </location>
</feature>
<dbReference type="GO" id="GO:0005096">
    <property type="term" value="F:GTPase activator activity"/>
    <property type="evidence" value="ECO:0007669"/>
    <property type="project" value="InterPro"/>
</dbReference>
<proteinExistence type="predicted"/>
<evidence type="ECO:0000313" key="2">
    <source>
        <dbReference type="EMBL" id="TGJ83515.1"/>
    </source>
</evidence>
<feature type="compositionally biased region" description="Basic and acidic residues" evidence="1">
    <location>
        <begin position="50"/>
        <end position="65"/>
    </location>
</feature>
<feature type="region of interest" description="Disordered" evidence="1">
    <location>
        <begin position="291"/>
        <end position="310"/>
    </location>
</feature>
<feature type="compositionally biased region" description="Basic and acidic residues" evidence="1">
    <location>
        <begin position="349"/>
        <end position="363"/>
    </location>
</feature>
<feature type="region of interest" description="Disordered" evidence="1">
    <location>
        <begin position="457"/>
        <end position="697"/>
    </location>
</feature>
<feature type="compositionally biased region" description="Basic and acidic residues" evidence="1">
    <location>
        <begin position="579"/>
        <end position="593"/>
    </location>
</feature>
<evidence type="ECO:0000313" key="3">
    <source>
        <dbReference type="Proteomes" id="UP000297716"/>
    </source>
</evidence>
<dbReference type="AlphaFoldDB" id="A0A4Z0YWG4"/>
<evidence type="ECO:0000256" key="1">
    <source>
        <dbReference type="SAM" id="MobiDB-lite"/>
    </source>
</evidence>
<feature type="compositionally biased region" description="Polar residues" evidence="1">
    <location>
        <begin position="750"/>
        <end position="759"/>
    </location>
</feature>
<dbReference type="PANTHER" id="PTHR35140:SF1">
    <property type="entry name" value="MITOTIC CHECK POINT PROTEIN BFA1"/>
    <property type="match status" value="1"/>
</dbReference>
<feature type="region of interest" description="Disordered" evidence="1">
    <location>
        <begin position="263"/>
        <end position="285"/>
    </location>
</feature>
<dbReference type="OrthoDB" id="19159at2759"/>
<dbReference type="Proteomes" id="UP000297716">
    <property type="component" value="Unassembled WGS sequence"/>
</dbReference>
<dbReference type="EMBL" id="SKBN01000092">
    <property type="protein sequence ID" value="TGJ83515.1"/>
    <property type="molecule type" value="Genomic_DNA"/>
</dbReference>
<feature type="region of interest" description="Disordered" evidence="1">
    <location>
        <begin position="875"/>
        <end position="898"/>
    </location>
</feature>
<sequence>MEPLRLKPRKPVEEIFEDWDGDDDFMLGDDDLTFRSHSTSTTTRNTSSSRRHDSRSSFRSDRESLPGDECQVHLPGDDEKSTLDAIAAATHAGIPIPINVPPSALMGGTIKRLGGRKIQRIFQEDWGEELELPAPGQALRLKAQDGNKFPEVLRQVSGSTNPSPAKMSLPNLVQFSSPQIKQPSKFLGAPINLEKFRDTEDDDDLFGDGAATIKASKLQVRGRPISLITPPTPSPPKRRGKEAVEDDFEIDLELPSDGKLKLSSRRDIPKTPSLNISDDFDWGEGSLGTRFGGTRRDAFSNRSSSVSAMSPSIASSFTVESEDEFFDGLVLPMGPLDLGERLKRRKQSRSPERPNTKKSHQDNKQPSSPKAGSLARYSPKHASPKPNSPKSGLTSRALEAIKDEEDLVSGLDFGEGNIFRYAKPTVHRNVRVKEARPTSPARPKAAVSITFTNKPVNTINSRIPRPMISHERSHTQSSLEPVSESGGPIPQKPARRPQSRLSGHSAHSSISSIHTPTTPSSTQPNFPPPTPRRRELSQKASTGALRTEPTTTSAQLLRLKRSLPAMRHNQSPVKPATTRSDRPPSRGDSRTDLYRPQSSLRPKTPVERTRPAYESSAAQARKSQVPFLPAGASQSQSRHVNARGSRSLRRHDTDQGTEVRPLSRAFSRNAVRSPSPRRSKNEKSTPEPAWQQISKPRRVRHFGDGHELDAFDDLPTSVQTESRYTKQPIASGNKSSIRNKLYQNVLPDRNTPSPISPYSPSRMDLQPRFARDTAASRIARETSLAQRAQPIGPLVPLTSQRIAQLSTRTNLNPHVSLNHSRSKKSRKAPQLKPHLISNLSSAKDSKVINGMTYNPVTFRWEGNENVLNAFDVPASSPSATSLPQPIIRDRDTGTPRPVLITNINTKKEVRRMGDMVFDPQNMCWLEVKTATPGGVQSEDPMAGFAALEEEDPFKDIPDLEDKVSTNSGPGRVSDVREDWLVGEEFDVGPEFVRRQHEEEARWRRKCEKWTSKVVRNRTDWRWAIRDIVMQTP</sequence>
<feature type="region of interest" description="Disordered" evidence="1">
    <location>
        <begin position="745"/>
        <end position="765"/>
    </location>
</feature>
<feature type="compositionally biased region" description="Low complexity" evidence="1">
    <location>
        <begin position="300"/>
        <end position="310"/>
    </location>
</feature>
<feature type="compositionally biased region" description="Low complexity" evidence="1">
    <location>
        <begin position="35"/>
        <end position="48"/>
    </location>
</feature>
<feature type="region of interest" description="Disordered" evidence="1">
    <location>
        <begin position="808"/>
        <end position="838"/>
    </location>
</feature>
<evidence type="ECO:0008006" key="4">
    <source>
        <dbReference type="Google" id="ProtNLM"/>
    </source>
</evidence>
<dbReference type="InterPro" id="IPR034586">
    <property type="entry name" value="Bfa1/Byr4"/>
</dbReference>
<name>A0A4Z0YWG4_9PEZI</name>
<dbReference type="STRING" id="37992.A0A4Z0YWG4"/>
<organism evidence="2 3">
    <name type="scientific">Xylaria hypoxylon</name>
    <dbReference type="NCBI Taxonomy" id="37992"/>
    <lineage>
        <taxon>Eukaryota</taxon>
        <taxon>Fungi</taxon>
        <taxon>Dikarya</taxon>
        <taxon>Ascomycota</taxon>
        <taxon>Pezizomycotina</taxon>
        <taxon>Sordariomycetes</taxon>
        <taxon>Xylariomycetidae</taxon>
        <taxon>Xylariales</taxon>
        <taxon>Xylariaceae</taxon>
        <taxon>Xylaria</taxon>
    </lineage>
</organism>
<accession>A0A4Z0YWG4</accession>
<feature type="compositionally biased region" description="Polar residues" evidence="1">
    <location>
        <begin position="808"/>
        <end position="819"/>
    </location>
</feature>
<feature type="compositionally biased region" description="Low complexity" evidence="1">
    <location>
        <begin position="504"/>
        <end position="524"/>
    </location>
</feature>
<dbReference type="GO" id="GO:0031578">
    <property type="term" value="P:mitotic spindle orientation checkpoint signaling"/>
    <property type="evidence" value="ECO:0007669"/>
    <property type="project" value="TreeGrafter"/>
</dbReference>
<feature type="region of interest" description="Disordered" evidence="1">
    <location>
        <begin position="338"/>
        <end position="398"/>
    </location>
</feature>
<dbReference type="GO" id="GO:0044732">
    <property type="term" value="C:mitotic spindle pole body"/>
    <property type="evidence" value="ECO:0007669"/>
    <property type="project" value="TreeGrafter"/>
</dbReference>
<comment type="caution">
    <text evidence="2">The sequence shown here is derived from an EMBL/GenBank/DDBJ whole genome shotgun (WGS) entry which is preliminary data.</text>
</comment>
<feature type="region of interest" description="Disordered" evidence="1">
    <location>
        <begin position="34"/>
        <end position="68"/>
    </location>
</feature>
<reference evidence="2 3" key="1">
    <citation type="submission" date="2019-03" db="EMBL/GenBank/DDBJ databases">
        <title>Draft genome sequence of Xylaria hypoxylon DSM 108379, a ubiquitous saprotrophic-parasitic fungi on hardwood.</title>
        <authorList>
            <person name="Buettner E."/>
            <person name="Leonhardt S."/>
            <person name="Gebauer A.M."/>
            <person name="Liers C."/>
            <person name="Hofrichter M."/>
            <person name="Kellner H."/>
        </authorList>
    </citation>
    <scope>NUCLEOTIDE SEQUENCE [LARGE SCALE GENOMIC DNA]</scope>
    <source>
        <strain evidence="2 3">DSM 108379</strain>
    </source>
</reference>
<protein>
    <recommendedName>
        <fullName evidence="4">Cytokinesis regulator</fullName>
    </recommendedName>
</protein>
<keyword evidence="3" id="KW-1185">Reference proteome</keyword>
<dbReference type="PANTHER" id="PTHR35140">
    <property type="entry name" value="MITOTIC CHECK POINT PROTEIN BFA1"/>
    <property type="match status" value="1"/>
</dbReference>
<dbReference type="GO" id="GO:1990334">
    <property type="term" value="C:Bfa1-Bub2 complex"/>
    <property type="evidence" value="ECO:0007669"/>
    <property type="project" value="InterPro"/>
</dbReference>
<gene>
    <name evidence="2" type="ORF">E0Z10_g5247</name>
</gene>